<evidence type="ECO:0000313" key="1">
    <source>
        <dbReference type="EMBL" id="PUE60583.1"/>
    </source>
</evidence>
<proteinExistence type="predicted"/>
<sequence>MSSSGSVKLRYEKCLEVWGNAKDVTYSAEDYINGNYGKAVVELMSPLAKHFLGLTGWEHVELDLQELVWLATVVAHINLTDEQAKNKLTDTQISAICTGIAMRYAQIEYGKQFTNELLQLLLSRYNVRYKEYKELWTRALETKEIGAFSTHAFE</sequence>
<comment type="caution">
    <text evidence="1">The sequence shown here is derived from an EMBL/GenBank/DDBJ whole genome shotgun (WGS) entry which is preliminary data.</text>
</comment>
<dbReference type="Proteomes" id="UP000251341">
    <property type="component" value="Unassembled WGS sequence"/>
</dbReference>
<reference evidence="1 2" key="1">
    <citation type="submission" date="2017-04" db="EMBL/GenBank/DDBJ databases">
        <title>Unexpected and diverse lifestyles within the genus Limnohabitans.</title>
        <authorList>
            <person name="Kasalicky V."/>
            <person name="Mehrshad M."/>
            <person name="Andrei S.-A."/>
            <person name="Salcher M."/>
            <person name="Kratochvilova H."/>
            <person name="Simek K."/>
            <person name="Ghai R."/>
        </authorList>
    </citation>
    <scope>NUCLEOTIDE SEQUENCE [LARGE SCALE GENOMIC DNA]</scope>
    <source>
        <strain evidence="1 2">MWH-C5</strain>
    </source>
</reference>
<keyword evidence="2" id="KW-1185">Reference proteome</keyword>
<gene>
    <name evidence="1" type="ORF">B9Z44_14000</name>
</gene>
<name>A0A315ES51_9BURK</name>
<organism evidence="1 2">
    <name type="scientific">Limnohabitans curvus</name>
    <dbReference type="NCBI Taxonomy" id="323423"/>
    <lineage>
        <taxon>Bacteria</taxon>
        <taxon>Pseudomonadati</taxon>
        <taxon>Pseudomonadota</taxon>
        <taxon>Betaproteobacteria</taxon>
        <taxon>Burkholderiales</taxon>
        <taxon>Comamonadaceae</taxon>
        <taxon>Limnohabitans</taxon>
    </lineage>
</organism>
<accession>A0A315ES51</accession>
<evidence type="ECO:0000313" key="2">
    <source>
        <dbReference type="Proteomes" id="UP000251341"/>
    </source>
</evidence>
<dbReference type="AlphaFoldDB" id="A0A315ES51"/>
<dbReference type="EMBL" id="NESP01000001">
    <property type="protein sequence ID" value="PUE60583.1"/>
    <property type="molecule type" value="Genomic_DNA"/>
</dbReference>
<dbReference type="RefSeq" id="WP_108402716.1">
    <property type="nucleotide sequence ID" value="NZ_NESP01000001.1"/>
</dbReference>
<protein>
    <submittedName>
        <fullName evidence="1">Uncharacterized protein</fullName>
    </submittedName>
</protein>